<organism evidence="2 3">
    <name type="scientific">Stylosanthes scabra</name>
    <dbReference type="NCBI Taxonomy" id="79078"/>
    <lineage>
        <taxon>Eukaryota</taxon>
        <taxon>Viridiplantae</taxon>
        <taxon>Streptophyta</taxon>
        <taxon>Embryophyta</taxon>
        <taxon>Tracheophyta</taxon>
        <taxon>Spermatophyta</taxon>
        <taxon>Magnoliopsida</taxon>
        <taxon>eudicotyledons</taxon>
        <taxon>Gunneridae</taxon>
        <taxon>Pentapetalae</taxon>
        <taxon>rosids</taxon>
        <taxon>fabids</taxon>
        <taxon>Fabales</taxon>
        <taxon>Fabaceae</taxon>
        <taxon>Papilionoideae</taxon>
        <taxon>50 kb inversion clade</taxon>
        <taxon>dalbergioids sensu lato</taxon>
        <taxon>Dalbergieae</taxon>
        <taxon>Pterocarpus clade</taxon>
        <taxon>Stylosanthes</taxon>
    </lineage>
</organism>
<dbReference type="Proteomes" id="UP001341840">
    <property type="component" value="Unassembled WGS sequence"/>
</dbReference>
<feature type="region of interest" description="Disordered" evidence="1">
    <location>
        <begin position="16"/>
        <end position="48"/>
    </location>
</feature>
<keyword evidence="3" id="KW-1185">Reference proteome</keyword>
<proteinExistence type="predicted"/>
<dbReference type="EMBL" id="JASCZI010152019">
    <property type="protein sequence ID" value="MED6175189.1"/>
    <property type="molecule type" value="Genomic_DNA"/>
</dbReference>
<name>A0ABU6VNU1_9FABA</name>
<reference evidence="2 3" key="1">
    <citation type="journal article" date="2023" name="Plants (Basel)">
        <title>Bridging the Gap: Combining Genomics and Transcriptomics Approaches to Understand Stylosanthes scabra, an Orphan Legume from the Brazilian Caatinga.</title>
        <authorList>
            <person name="Ferreira-Neto J.R.C."/>
            <person name="da Silva M.D."/>
            <person name="Binneck E."/>
            <person name="de Melo N.F."/>
            <person name="da Silva R.H."/>
            <person name="de Melo A.L.T.M."/>
            <person name="Pandolfi V."/>
            <person name="Bustamante F.O."/>
            <person name="Brasileiro-Vidal A.C."/>
            <person name="Benko-Iseppon A.M."/>
        </authorList>
    </citation>
    <scope>NUCLEOTIDE SEQUENCE [LARGE SCALE GENOMIC DNA]</scope>
    <source>
        <tissue evidence="2">Leaves</tissue>
    </source>
</reference>
<accession>A0ABU6VNU1</accession>
<comment type="caution">
    <text evidence="2">The sequence shown here is derived from an EMBL/GenBank/DDBJ whole genome shotgun (WGS) entry which is preliminary data.</text>
</comment>
<gene>
    <name evidence="2" type="ORF">PIB30_075999</name>
</gene>
<sequence length="109" mass="12432">MILCVFKIKESRIGRESGREIIREPRNSDKERSSRPESRKPRNRRDDDQPIMEVIVITAKLGVTRADSNIMLRNAFDALGFKKSNMKIHQPGVMGLGDHFIKPDGSIDL</sequence>
<evidence type="ECO:0000313" key="2">
    <source>
        <dbReference type="EMBL" id="MED6175189.1"/>
    </source>
</evidence>
<evidence type="ECO:0000256" key="1">
    <source>
        <dbReference type="SAM" id="MobiDB-lite"/>
    </source>
</evidence>
<protein>
    <submittedName>
        <fullName evidence="2">Uncharacterized protein</fullName>
    </submittedName>
</protein>
<evidence type="ECO:0000313" key="3">
    <source>
        <dbReference type="Proteomes" id="UP001341840"/>
    </source>
</evidence>